<evidence type="ECO:0000259" key="3">
    <source>
        <dbReference type="Pfam" id="PF19289"/>
    </source>
</evidence>
<dbReference type="Pfam" id="PF19289">
    <property type="entry name" value="PmbA_TldD_3rd"/>
    <property type="match status" value="1"/>
</dbReference>
<protein>
    <submittedName>
        <fullName evidence="5">Modulator protein</fullName>
    </submittedName>
</protein>
<evidence type="ECO:0000259" key="2">
    <source>
        <dbReference type="Pfam" id="PF01523"/>
    </source>
</evidence>
<dbReference type="InterPro" id="IPR002510">
    <property type="entry name" value="Metalloprtase-TldD/E_N"/>
</dbReference>
<dbReference type="InterPro" id="IPR035068">
    <property type="entry name" value="TldD/PmbA_N"/>
</dbReference>
<dbReference type="PANTHER" id="PTHR43421">
    <property type="entry name" value="METALLOPROTEASE PMBA"/>
    <property type="match status" value="1"/>
</dbReference>
<dbReference type="RefSeq" id="WP_284360536.1">
    <property type="nucleotide sequence ID" value="NZ_BPFZ01000011.1"/>
</dbReference>
<organism evidence="5 6">
    <name type="scientific">Candidatus Phycosocius spiralis</name>
    <dbReference type="NCBI Taxonomy" id="2815099"/>
    <lineage>
        <taxon>Bacteria</taxon>
        <taxon>Pseudomonadati</taxon>
        <taxon>Pseudomonadota</taxon>
        <taxon>Alphaproteobacteria</taxon>
        <taxon>Caulobacterales</taxon>
        <taxon>Caulobacterales incertae sedis</taxon>
        <taxon>Candidatus Phycosocius</taxon>
    </lineage>
</organism>
<dbReference type="Pfam" id="PF01523">
    <property type="entry name" value="PmbA_TldD_1st"/>
    <property type="match status" value="1"/>
</dbReference>
<proteinExistence type="inferred from homology"/>
<sequence>MTIKLDEAVDRLLTRAKSLGAQEADAACVERQSLSVSVRMGKLESVAREESSSVGLRVLIGKKQAGASTSDFSLAALDALASRVVAMAKAAAEDPWCGLPEPEALAKDCIDLAMWDDTPPSIEDLESRALISEAAALAEKGVTNSAGSGAEWGASQVVYGASNGFLGSYRGTSWGLGLSAIAERDDQKERDWYSDSSRFLNELRDATFIGQRAGARAVLRLGATKLESCTAPVIFENRVAPRLIGFFLGAISGASIARGVSFLREKMGTQVFAKGIQITDNPHLVGGWSSHPFDGEGCQVAPRDLICEGVLQTWLLNSASARQLGLRSTGHAALNPGGAPGISTSNVKLMPGEHDLVGLQREAGKGLLVIETMSPSFNANTGDYSVGVSGLWFEQGQIVRPVHEITVAGNLLDMYAVLIPGNDYEGRSSIECPSILIPSMTIAGA</sequence>
<dbReference type="Pfam" id="PF19290">
    <property type="entry name" value="PmbA_TldD_2nd"/>
    <property type="match status" value="1"/>
</dbReference>
<feature type="domain" description="Metalloprotease TldD/E N-terminal" evidence="2">
    <location>
        <begin position="24"/>
        <end position="88"/>
    </location>
</feature>
<dbReference type="Gene3D" id="3.30.2290.10">
    <property type="entry name" value="PmbA/TldD superfamily"/>
    <property type="match status" value="1"/>
</dbReference>
<name>A0ABQ4PXB1_9PROT</name>
<evidence type="ECO:0000313" key="5">
    <source>
        <dbReference type="EMBL" id="GIU67591.1"/>
    </source>
</evidence>
<dbReference type="PANTHER" id="PTHR43421:SF1">
    <property type="entry name" value="METALLOPROTEASE PMBA"/>
    <property type="match status" value="1"/>
</dbReference>
<dbReference type="InterPro" id="IPR036059">
    <property type="entry name" value="TldD/PmbA_sf"/>
</dbReference>
<feature type="domain" description="Metalloprotease TldD/E C-terminal" evidence="3">
    <location>
        <begin position="229"/>
        <end position="444"/>
    </location>
</feature>
<evidence type="ECO:0000256" key="1">
    <source>
        <dbReference type="ARBA" id="ARBA00005836"/>
    </source>
</evidence>
<dbReference type="EMBL" id="BPFZ01000011">
    <property type="protein sequence ID" value="GIU67591.1"/>
    <property type="molecule type" value="Genomic_DNA"/>
</dbReference>
<dbReference type="InterPro" id="IPR045570">
    <property type="entry name" value="Metalloprtase-TldD/E_cen_dom"/>
</dbReference>
<comment type="caution">
    <text evidence="5">The sequence shown here is derived from an EMBL/GenBank/DDBJ whole genome shotgun (WGS) entry which is preliminary data.</text>
</comment>
<evidence type="ECO:0000313" key="6">
    <source>
        <dbReference type="Proteomes" id="UP001161064"/>
    </source>
</evidence>
<feature type="domain" description="Metalloprotease TldD/E central" evidence="4">
    <location>
        <begin position="118"/>
        <end position="221"/>
    </location>
</feature>
<accession>A0ABQ4PXB1</accession>
<reference evidence="5" key="2">
    <citation type="journal article" date="2023" name="ISME Commun">
        <title>Characterization of a bloom-associated alphaproteobacterial lineage, 'Candidatus Phycosocius': insights into freshwater algal-bacterial interactions.</title>
        <authorList>
            <person name="Tanabe Y."/>
            <person name="Yamaguchi H."/>
            <person name="Yoshida M."/>
            <person name="Kai A."/>
            <person name="Okazaki Y."/>
        </authorList>
    </citation>
    <scope>NUCLEOTIDE SEQUENCE</scope>
    <source>
        <strain evidence="5">BOTRYCO-1</strain>
    </source>
</reference>
<gene>
    <name evidence="5" type="ORF">PsB1_1745</name>
</gene>
<keyword evidence="6" id="KW-1185">Reference proteome</keyword>
<dbReference type="InterPro" id="IPR047657">
    <property type="entry name" value="PmbA"/>
</dbReference>
<dbReference type="Proteomes" id="UP001161064">
    <property type="component" value="Unassembled WGS sequence"/>
</dbReference>
<evidence type="ECO:0000259" key="4">
    <source>
        <dbReference type="Pfam" id="PF19290"/>
    </source>
</evidence>
<comment type="similarity">
    <text evidence="1">Belongs to the peptidase U62 family.</text>
</comment>
<dbReference type="InterPro" id="IPR045569">
    <property type="entry name" value="Metalloprtase-TldD/E_C"/>
</dbReference>
<reference evidence="5" key="1">
    <citation type="submission" date="2021-05" db="EMBL/GenBank/DDBJ databases">
        <authorList>
            <person name="Tanabe Y."/>
        </authorList>
    </citation>
    <scope>NUCLEOTIDE SEQUENCE</scope>
    <source>
        <strain evidence="5">BOTRYCO-1</strain>
    </source>
</reference>
<dbReference type="SUPFAM" id="SSF111283">
    <property type="entry name" value="Putative modulator of DNA gyrase, PmbA/TldD"/>
    <property type="match status" value="1"/>
</dbReference>